<dbReference type="EMBL" id="BRVS01000019">
    <property type="protein sequence ID" value="GLB68600.1"/>
    <property type="molecule type" value="Genomic_DNA"/>
</dbReference>
<evidence type="ECO:0000313" key="1">
    <source>
        <dbReference type="EMBL" id="GLB68600.1"/>
    </source>
</evidence>
<comment type="caution">
    <text evidence="1">The sequence shown here is derived from an EMBL/GenBank/DDBJ whole genome shotgun (WGS) entry which is preliminary data.</text>
</comment>
<proteinExistence type="predicted"/>
<gene>
    <name evidence="1" type="ORF">AHIS1636_30420</name>
</gene>
<name>A0ABQ5MX71_9MICC</name>
<reference evidence="1 2" key="1">
    <citation type="journal article" date="2023" name="Int. J. Syst. Evol. Microbiol.">
        <title>Arthrobacter mangrovi sp. nov., an actinobacterium isolated from the rhizosphere of a mangrove.</title>
        <authorList>
            <person name="Hamada M."/>
            <person name="Saitou S."/>
            <person name="Enomoto N."/>
            <person name="Nanri K."/>
            <person name="Hidaka K."/>
            <person name="Miura T."/>
            <person name="Tamura T."/>
        </authorList>
    </citation>
    <scope>NUCLEOTIDE SEQUENCE [LARGE SCALE GENOMIC DNA]</scope>
    <source>
        <strain evidence="1 2">NBRC 112813</strain>
    </source>
</reference>
<accession>A0ABQ5MX71</accession>
<organism evidence="1 2">
    <name type="scientific">Arthrobacter mangrovi</name>
    <dbReference type="NCBI Taxonomy" id="2966350"/>
    <lineage>
        <taxon>Bacteria</taxon>
        <taxon>Bacillati</taxon>
        <taxon>Actinomycetota</taxon>
        <taxon>Actinomycetes</taxon>
        <taxon>Micrococcales</taxon>
        <taxon>Micrococcaceae</taxon>
        <taxon>Arthrobacter</taxon>
    </lineage>
</organism>
<dbReference type="RefSeq" id="WP_264796694.1">
    <property type="nucleotide sequence ID" value="NZ_BRVS01000019.1"/>
</dbReference>
<sequence length="102" mass="11216">MPSFRARLDITGLRPGFAPPSVMEAATAAVGSSHVVEGHQLDVVGGVPRITVRFTVEPGAYDDENRQALRAARHLQDAVEEVAHSRNLMVLRRIRGRWHPLA</sequence>
<dbReference type="Proteomes" id="UP001209654">
    <property type="component" value="Unassembled WGS sequence"/>
</dbReference>
<evidence type="ECO:0000313" key="2">
    <source>
        <dbReference type="Proteomes" id="UP001209654"/>
    </source>
</evidence>
<protein>
    <submittedName>
        <fullName evidence="1">Uncharacterized protein</fullName>
    </submittedName>
</protein>
<keyword evidence="2" id="KW-1185">Reference proteome</keyword>